<dbReference type="EMBL" id="CP007174">
    <property type="protein sequence ID" value="AIF83799.1"/>
    <property type="molecule type" value="Genomic_DNA"/>
</dbReference>
<evidence type="ECO:0000256" key="2">
    <source>
        <dbReference type="ARBA" id="ARBA00009462"/>
    </source>
</evidence>
<proteinExistence type="inferred from homology"/>
<gene>
    <name evidence="7" type="primary">nop10</name>
    <name evidence="8" type="ORF">NTE_01738</name>
</gene>
<evidence type="ECO:0000313" key="8">
    <source>
        <dbReference type="EMBL" id="AIF83799.1"/>
    </source>
</evidence>
<dbReference type="HOGENOM" id="CLU_196480_1_0_2"/>
<evidence type="ECO:0000256" key="1">
    <source>
        <dbReference type="ARBA" id="ARBA00002325"/>
    </source>
</evidence>
<organism evidence="8 9">
    <name type="scientific">Candidatus Nitrososphaera evergladensis SR1</name>
    <dbReference type="NCBI Taxonomy" id="1459636"/>
    <lineage>
        <taxon>Archaea</taxon>
        <taxon>Nitrososphaerota</taxon>
        <taxon>Nitrososphaeria</taxon>
        <taxon>Nitrososphaerales</taxon>
        <taxon>Nitrososphaeraceae</taxon>
        <taxon>Nitrososphaera</taxon>
    </lineage>
</organism>
<dbReference type="SUPFAM" id="SSF144210">
    <property type="entry name" value="Nop10-like SnoRNP"/>
    <property type="match status" value="1"/>
</dbReference>
<evidence type="ECO:0000256" key="6">
    <source>
        <dbReference type="ARBA" id="ARBA00023274"/>
    </source>
</evidence>
<dbReference type="Proteomes" id="UP000028194">
    <property type="component" value="Chromosome"/>
</dbReference>
<dbReference type="PANTHER" id="PTHR13305">
    <property type="entry name" value="RIBOSOME BIOGENESIS PROTEIN NOP10"/>
    <property type="match status" value="1"/>
</dbReference>
<protein>
    <recommendedName>
        <fullName evidence="3 7">Ribosome biogenesis protein Nop10</fullName>
    </recommendedName>
</protein>
<accession>A0A075MWZ5</accession>
<keyword evidence="6 7" id="KW-0687">Ribonucleoprotein</keyword>
<dbReference type="STRING" id="1459636.NTE_01738"/>
<reference evidence="8 9" key="1">
    <citation type="journal article" date="2014" name="PLoS ONE">
        <title>Genome Sequence of Candidatus Nitrososphaera evergladensis from Group I.1b Enriched from Everglades Soil Reveals Novel Genomic Features of the Ammonia-Oxidizing Archaea.</title>
        <authorList>
            <person name="Zhalnina K.V."/>
            <person name="Dias R."/>
            <person name="Leonard M.T."/>
            <person name="Dorr de Quadros P."/>
            <person name="Camargo F.A."/>
            <person name="Drew J.C."/>
            <person name="Farmerie W.G."/>
            <person name="Daroub S.H."/>
            <person name="Triplett E.W."/>
        </authorList>
    </citation>
    <scope>NUCLEOTIDE SEQUENCE [LARGE SCALE GENOMIC DNA]</scope>
    <source>
        <strain evidence="8 9">SR1</strain>
    </source>
</reference>
<evidence type="ECO:0000256" key="5">
    <source>
        <dbReference type="ARBA" id="ARBA00022552"/>
    </source>
</evidence>
<comment type="similarity">
    <text evidence="2 7">Belongs to the NOP10 family.</text>
</comment>
<dbReference type="InterPro" id="IPR007264">
    <property type="entry name" value="H/ACA_rnp_Nop10"/>
</dbReference>
<evidence type="ECO:0000313" key="9">
    <source>
        <dbReference type="Proteomes" id="UP000028194"/>
    </source>
</evidence>
<dbReference type="RefSeq" id="WP_148700502.1">
    <property type="nucleotide sequence ID" value="NZ_CP007174.1"/>
</dbReference>
<comment type="function">
    <text evidence="1 7">Involved in ribosome biogenesis; more specifically in 18S rRNA pseudouridylation and in cleavage of pre-rRNA.</text>
</comment>
<dbReference type="InterPro" id="IPR036756">
    <property type="entry name" value="H/ACA_rnp_Nop10_sf"/>
</dbReference>
<keyword evidence="4 7" id="KW-0690">Ribosome biogenesis</keyword>
<dbReference type="Gene3D" id="2.20.28.40">
    <property type="entry name" value="H/ACA ribonucleoprotein complex, subunit Nop10"/>
    <property type="match status" value="1"/>
</dbReference>
<dbReference type="GO" id="GO:1990904">
    <property type="term" value="C:ribonucleoprotein complex"/>
    <property type="evidence" value="ECO:0007669"/>
    <property type="project" value="UniProtKB-KW"/>
</dbReference>
<name>A0A075MWZ5_9ARCH</name>
<dbReference type="OrthoDB" id="7259at2157"/>
<dbReference type="GO" id="GO:0030515">
    <property type="term" value="F:snoRNA binding"/>
    <property type="evidence" value="ECO:0007669"/>
    <property type="project" value="InterPro"/>
</dbReference>
<evidence type="ECO:0000256" key="7">
    <source>
        <dbReference type="HAMAP-Rule" id="MF_00803"/>
    </source>
</evidence>
<dbReference type="PANTHER" id="PTHR13305:SF0">
    <property type="entry name" value="H_ACA RIBONUCLEOPROTEIN COMPLEX SUBUNIT 3"/>
    <property type="match status" value="1"/>
</dbReference>
<keyword evidence="9" id="KW-1185">Reference proteome</keyword>
<dbReference type="AlphaFoldDB" id="A0A075MWZ5"/>
<dbReference type="InterPro" id="IPR023532">
    <property type="entry name" value="Nop10_arc-typ"/>
</dbReference>
<dbReference type="Pfam" id="PF04135">
    <property type="entry name" value="Nop10p"/>
    <property type="match status" value="1"/>
</dbReference>
<dbReference type="GO" id="GO:0001522">
    <property type="term" value="P:pseudouridine synthesis"/>
    <property type="evidence" value="ECO:0007669"/>
    <property type="project" value="InterPro"/>
</dbReference>
<dbReference type="GeneID" id="41597508"/>
<sequence>MRHLIRKCTACGAYTLANTCPKCNSQTADPHPPKYSPDDKYVRYRVAERYEEEEGDKDYK</sequence>
<dbReference type="GO" id="GO:0006364">
    <property type="term" value="P:rRNA processing"/>
    <property type="evidence" value="ECO:0007669"/>
    <property type="project" value="UniProtKB-UniRule"/>
</dbReference>
<dbReference type="HAMAP" id="MF_00803">
    <property type="entry name" value="Nop10"/>
    <property type="match status" value="1"/>
</dbReference>
<dbReference type="eggNOG" id="arCOG00906">
    <property type="taxonomic scope" value="Archaea"/>
</dbReference>
<dbReference type="KEGG" id="nev:NTE_01738"/>
<evidence type="ECO:0000256" key="4">
    <source>
        <dbReference type="ARBA" id="ARBA00022517"/>
    </source>
</evidence>
<keyword evidence="5 7" id="KW-0698">rRNA processing</keyword>
<dbReference type="NCBIfam" id="NF009623">
    <property type="entry name" value="PRK13130.1"/>
    <property type="match status" value="1"/>
</dbReference>
<evidence type="ECO:0000256" key="3">
    <source>
        <dbReference type="ARBA" id="ARBA00018821"/>
    </source>
</evidence>